<dbReference type="GO" id="GO:0015297">
    <property type="term" value="F:antiporter activity"/>
    <property type="evidence" value="ECO:0007669"/>
    <property type="project" value="UniProtKB-KW"/>
</dbReference>
<accession>A0A191T4M3</accession>
<keyword evidence="10" id="KW-0934">Plastid</keyword>
<evidence type="ECO:0000256" key="1">
    <source>
        <dbReference type="ARBA" id="ARBA00004141"/>
    </source>
</evidence>
<protein>
    <recommendedName>
        <fullName evidence="9">Potassium/proton antiporter CemA</fullName>
    </recommendedName>
    <alternativeName>
        <fullName evidence="9">Chloroplast envelope membrane protein A</fullName>
        <shortName evidence="9">CemA</shortName>
    </alternativeName>
</protein>
<organism evidence="10">
    <name type="scientific">Entransia fimbriata</name>
    <dbReference type="NCBI Taxonomy" id="130991"/>
    <lineage>
        <taxon>Eukaryota</taxon>
        <taxon>Viridiplantae</taxon>
        <taxon>Streptophyta</taxon>
        <taxon>Klebsormidiophyceae</taxon>
        <taxon>Entransiales</taxon>
        <taxon>Entransiaceae</taxon>
        <taxon>Entransia</taxon>
    </lineage>
</organism>
<evidence type="ECO:0000256" key="8">
    <source>
        <dbReference type="ARBA" id="ARBA00043980"/>
    </source>
</evidence>
<comment type="catalytic activity">
    <reaction evidence="9">
        <text>K(+)(in) + H(+)(out) = K(+)(out) + H(+)(in)</text>
        <dbReference type="Rhea" id="RHEA:29467"/>
        <dbReference type="ChEBI" id="CHEBI:15378"/>
        <dbReference type="ChEBI" id="CHEBI:29103"/>
    </reaction>
</comment>
<comment type="similarity">
    <text evidence="8 9">Belongs to the CemA family.</text>
</comment>
<keyword evidence="4 9" id="KW-0375">Hydrogen ion transport</keyword>
<keyword evidence="10" id="KW-0150">Chloroplast</keyword>
<dbReference type="EMBL" id="KU646490">
    <property type="protein sequence ID" value="ANI25348.1"/>
    <property type="molecule type" value="Genomic_DNA"/>
</dbReference>
<keyword evidence="9" id="KW-0050">Antiport</keyword>
<dbReference type="GeneID" id="27986466"/>
<dbReference type="Pfam" id="PF03040">
    <property type="entry name" value="CemA"/>
    <property type="match status" value="1"/>
</dbReference>
<comment type="subcellular location">
    <subcellularLocation>
        <location evidence="1">Membrane</location>
        <topology evidence="1">Multi-pass membrane protein</topology>
    </subcellularLocation>
    <subcellularLocation>
        <location evidence="9">Plastid</location>
        <location evidence="9">Chloroplast inner membrane</location>
        <topology evidence="9">Multi-pass membrane protein</topology>
    </subcellularLocation>
</comment>
<reference evidence="10" key="1">
    <citation type="journal article" date="2016" name="Front. Plant Sci.">
        <title>Comparative Chloroplast Genome Analyses of Streptophyte Green Algae Uncover Major Structural Alterations in the Klebsormidiophyceae, Coleochaetophyceae and Zygnematophyceae.</title>
        <authorList>
            <person name="Lemieux C."/>
            <person name="Otis C."/>
            <person name="Turmel M."/>
        </authorList>
    </citation>
    <scope>NUCLEOTIDE SEQUENCE</scope>
</reference>
<evidence type="ECO:0000256" key="7">
    <source>
        <dbReference type="ARBA" id="ARBA00023136"/>
    </source>
</evidence>
<dbReference type="GO" id="GO:0006813">
    <property type="term" value="P:potassium ion transport"/>
    <property type="evidence" value="ECO:0007669"/>
    <property type="project" value="UniProtKB-UniRule"/>
</dbReference>
<feature type="transmembrane region" description="Helical" evidence="9">
    <location>
        <begin position="369"/>
        <end position="390"/>
    </location>
</feature>
<sequence length="410" mass="48438">MKNIAQIWSNFVIWVIRTPNRALDKAYKESLRADSIRKTYLKYDKIFNHQSQKFYKMNCYLHSLFLECINSILLNLLEFQVSQAILIFFNHNKPLGILQSTQISTQLCVIEKTILPIVSHDKFHENSLIFLSKSVSISEKQSVTAYEPIGLIPRSITKTFSRFQTELDSNTIMFVVEEFEIIQYQVIAILQHLFNLLFLPWLISQFCKQILLTSWFQYWWNTIHVEIFLNSSQERKALEQLQNFEDTSWLEQLIDCDLQMPIDFFYNKINMITVQLTILYNEQSLQALLNICMNFLALSITVGFFFLEKERINLIKSLTQEFFYSLSDTMKAFFILLFTDLFIGFHSPHAWEVLIESSLEYLGLGHNQYVVSLFVSTFPVILDTVFKYWIFRHLNRVAPSIVVTYHTMNE</sequence>
<evidence type="ECO:0000256" key="4">
    <source>
        <dbReference type="ARBA" id="ARBA00022781"/>
    </source>
</evidence>
<feature type="transmembrane region" description="Helical" evidence="9">
    <location>
        <begin position="287"/>
        <end position="307"/>
    </location>
</feature>
<keyword evidence="9" id="KW-0633">Potassium transport</keyword>
<dbReference type="PANTHER" id="PTHR33650">
    <property type="entry name" value="CHLOROPLAST ENVELOPE MEMBRANE PROTEIN-RELATED"/>
    <property type="match status" value="1"/>
</dbReference>
<keyword evidence="9" id="KW-1001">Plastid inner membrane</keyword>
<evidence type="ECO:0000256" key="2">
    <source>
        <dbReference type="ARBA" id="ARBA00022448"/>
    </source>
</evidence>
<comment type="function">
    <text evidence="9">Contributes to K(+)/H(+) antiport activity by supporting proton efflux to control proton extrusion and homeostasis in chloroplasts in a light-dependent manner to modulate photosynthesis. Prevents excessive induction of non-photochemical quenching (NPQ) under continuous-light conditions. Indirectly promotes efficient inorganic carbon uptake into chloroplasts.</text>
</comment>
<gene>
    <name evidence="9 10" type="primary">cemA</name>
</gene>
<dbReference type="InterPro" id="IPR004282">
    <property type="entry name" value="CemA"/>
</dbReference>
<keyword evidence="9" id="KW-0630">Potassium</keyword>
<name>A0A191T4M3_9VIRI</name>
<dbReference type="RefSeq" id="YP_009256650.1">
    <property type="nucleotide sequence ID" value="NC_030313.1"/>
</dbReference>
<dbReference type="PANTHER" id="PTHR33650:SF2">
    <property type="entry name" value="CHLOROPLAST ENVELOPE MEMBRANE PROTEIN"/>
    <property type="match status" value="1"/>
</dbReference>
<evidence type="ECO:0000256" key="5">
    <source>
        <dbReference type="ARBA" id="ARBA00022989"/>
    </source>
</evidence>
<keyword evidence="2 9" id="KW-0813">Transport</keyword>
<keyword evidence="5 9" id="KW-1133">Transmembrane helix</keyword>
<evidence type="ECO:0000256" key="9">
    <source>
        <dbReference type="HAMAP-Rule" id="MF_01308"/>
    </source>
</evidence>
<dbReference type="HAMAP" id="MF_01308">
    <property type="entry name" value="CemA_PxcA"/>
    <property type="match status" value="1"/>
</dbReference>
<keyword evidence="7 9" id="KW-0472">Membrane</keyword>
<keyword evidence="6 9" id="KW-0406">Ion transport</keyword>
<geneLocation type="chloroplast" evidence="10"/>
<evidence type="ECO:0000313" key="10">
    <source>
        <dbReference type="EMBL" id="ANI25348.1"/>
    </source>
</evidence>
<evidence type="ECO:0000256" key="3">
    <source>
        <dbReference type="ARBA" id="ARBA00022692"/>
    </source>
</evidence>
<dbReference type="GO" id="GO:0009706">
    <property type="term" value="C:chloroplast inner membrane"/>
    <property type="evidence" value="ECO:0007669"/>
    <property type="project" value="UniProtKB-SubCell"/>
</dbReference>
<dbReference type="GO" id="GO:0015078">
    <property type="term" value="F:proton transmembrane transporter activity"/>
    <property type="evidence" value="ECO:0007669"/>
    <property type="project" value="UniProtKB-UniRule"/>
</dbReference>
<proteinExistence type="inferred from homology"/>
<keyword evidence="3 9" id="KW-0812">Transmembrane</keyword>
<dbReference type="AlphaFoldDB" id="A0A191T4M3"/>
<evidence type="ECO:0000256" key="6">
    <source>
        <dbReference type="ARBA" id="ARBA00023065"/>
    </source>
</evidence>
<feature type="transmembrane region" description="Helical" evidence="9">
    <location>
        <begin position="332"/>
        <end position="349"/>
    </location>
</feature>